<organism evidence="3 4">
    <name type="scientific">Segatella cerevisiae</name>
    <dbReference type="NCBI Taxonomy" id="2053716"/>
    <lineage>
        <taxon>Bacteria</taxon>
        <taxon>Pseudomonadati</taxon>
        <taxon>Bacteroidota</taxon>
        <taxon>Bacteroidia</taxon>
        <taxon>Bacteroidales</taxon>
        <taxon>Prevotellaceae</taxon>
        <taxon>Segatella</taxon>
    </lineage>
</organism>
<evidence type="ECO:0000313" key="4">
    <source>
        <dbReference type="Proteomes" id="UP001204015"/>
    </source>
</evidence>
<comment type="caution">
    <text evidence="3">The sequence shown here is derived from an EMBL/GenBank/DDBJ whole genome shotgun (WGS) entry which is preliminary data.</text>
</comment>
<keyword evidence="1" id="KW-0732">Signal</keyword>
<protein>
    <recommendedName>
        <fullName evidence="2">DUF6850 domain-containing protein</fullName>
    </recommendedName>
</protein>
<evidence type="ECO:0000256" key="1">
    <source>
        <dbReference type="SAM" id="SignalP"/>
    </source>
</evidence>
<reference evidence="3 4" key="1">
    <citation type="submission" date="2022-06" db="EMBL/GenBank/DDBJ databases">
        <title>A taxonomic note on the genus Prevotella: Description of four novel genera and emended description of the genera Hallella and Xylanibacter.</title>
        <authorList>
            <person name="Hitch T.C.A."/>
        </authorList>
    </citation>
    <scope>NUCLEOTIDE SEQUENCE [LARGE SCALE GENOMIC DNA]</scope>
    <source>
        <strain evidence="3 4">DSM 100619</strain>
    </source>
</reference>
<feature type="signal peptide" evidence="1">
    <location>
        <begin position="1"/>
        <end position="20"/>
    </location>
</feature>
<accession>A0ABT1BXM3</accession>
<proteinExistence type="predicted"/>
<feature type="chain" id="PRO_5046860691" description="DUF6850 domain-containing protein" evidence="1">
    <location>
        <begin position="21"/>
        <end position="503"/>
    </location>
</feature>
<evidence type="ECO:0000313" key="3">
    <source>
        <dbReference type="EMBL" id="MCO6025836.1"/>
    </source>
</evidence>
<dbReference type="RefSeq" id="WP_252761193.1">
    <property type="nucleotide sequence ID" value="NZ_JAMXLY010000030.1"/>
</dbReference>
<dbReference type="Proteomes" id="UP001204015">
    <property type="component" value="Unassembled WGS sequence"/>
</dbReference>
<dbReference type="InterPro" id="IPR049236">
    <property type="entry name" value="DUF6850"/>
</dbReference>
<dbReference type="EMBL" id="JAMXLY010000030">
    <property type="protein sequence ID" value="MCO6025836.1"/>
    <property type="molecule type" value="Genomic_DNA"/>
</dbReference>
<gene>
    <name evidence="3" type="ORF">NG821_08300</name>
</gene>
<name>A0ABT1BXM3_9BACT</name>
<feature type="domain" description="DUF6850" evidence="2">
    <location>
        <begin position="46"/>
        <end position="503"/>
    </location>
</feature>
<keyword evidence="4" id="KW-1185">Reference proteome</keyword>
<dbReference type="Pfam" id="PF21012">
    <property type="entry name" value="DUF6850"/>
    <property type="match status" value="1"/>
</dbReference>
<evidence type="ECO:0000259" key="2">
    <source>
        <dbReference type="Pfam" id="PF21012"/>
    </source>
</evidence>
<sequence length="503" mass="56465">MNKKFILLLLLSAVLTTVKASDLDTVSYAEHHSLWKMVLTENLQNPAFMQDAYRTSLSEFSIYMDYDHQDKALIHQDGSGYLLGGITAGTYLKMNDRTTVWGSASYRTGTKRHIWYNSTSDYDLLYPYVMGDTLGGNLKNEQYTFSGGCATSFGNFTIGETLDFRAEHEYRAEDPRPRGIVTDVNMAVGLGYRFLNYDIGAGVGGIFYKQTTSVEFLKESGVIPEYHFTGLGTDYARFAGTNTSTYYKGTGIRTNISLRPVGGSGASLYAAYDYTPYKKILSDINSFPLSTLYLENYQVEGGWKQQENGFNWAALGGLNYQKRIGDEHISGNSSSSEYDVIATMTMYHSHVADYYAGAAVNWGNRNNWSLSGKTGYMDGAFEYVLPLRKMSYSKWFSQLDAQLISALSSHVILNLRLGASLYHNLDNNITMPYVNMDKNITKLINDTYENLTANYFKINSSVRIDVHPASWKNMGFFASADGFVTNTSHNDEYRMKLSMGVTF</sequence>